<dbReference type="InterPro" id="IPR036047">
    <property type="entry name" value="F-box-like_dom_sf"/>
</dbReference>
<dbReference type="VEuPathDB" id="FungiDB:PLEOSDRAFT_162915"/>
<dbReference type="InterPro" id="IPR032675">
    <property type="entry name" value="LRR_dom_sf"/>
</dbReference>
<name>A0A067N7V3_PLEO1</name>
<dbReference type="Gene3D" id="3.80.10.10">
    <property type="entry name" value="Ribonuclease Inhibitor"/>
    <property type="match status" value="1"/>
</dbReference>
<evidence type="ECO:0000259" key="1">
    <source>
        <dbReference type="Pfam" id="PF00646"/>
    </source>
</evidence>
<protein>
    <recommendedName>
        <fullName evidence="1">F-box domain-containing protein</fullName>
    </recommendedName>
</protein>
<proteinExistence type="predicted"/>
<dbReference type="InParanoid" id="A0A067N7V3"/>
<dbReference type="SUPFAM" id="SSF81383">
    <property type="entry name" value="F-box domain"/>
    <property type="match status" value="1"/>
</dbReference>
<dbReference type="HOGENOM" id="CLU_744183_0_0_1"/>
<feature type="domain" description="F-box" evidence="1">
    <location>
        <begin position="9"/>
        <end position="41"/>
    </location>
</feature>
<dbReference type="AlphaFoldDB" id="A0A067N7V3"/>
<accession>A0A067N7V3</accession>
<dbReference type="Pfam" id="PF00646">
    <property type="entry name" value="F-box"/>
    <property type="match status" value="1"/>
</dbReference>
<organism evidence="2 3">
    <name type="scientific">Pleurotus ostreatus (strain PC15)</name>
    <name type="common">Oyster mushroom</name>
    <dbReference type="NCBI Taxonomy" id="1137138"/>
    <lineage>
        <taxon>Eukaryota</taxon>
        <taxon>Fungi</taxon>
        <taxon>Dikarya</taxon>
        <taxon>Basidiomycota</taxon>
        <taxon>Agaricomycotina</taxon>
        <taxon>Agaricomycetes</taxon>
        <taxon>Agaricomycetidae</taxon>
        <taxon>Agaricales</taxon>
        <taxon>Pleurotineae</taxon>
        <taxon>Pleurotaceae</taxon>
        <taxon>Pleurotus</taxon>
    </lineage>
</organism>
<dbReference type="EMBL" id="KL198013">
    <property type="protein sequence ID" value="KDQ23060.1"/>
    <property type="molecule type" value="Genomic_DNA"/>
</dbReference>
<dbReference type="InterPro" id="IPR001810">
    <property type="entry name" value="F-box_dom"/>
</dbReference>
<dbReference type="OrthoDB" id="2858944at2759"/>
<gene>
    <name evidence="2" type="ORF">PLEOSDRAFT_162915</name>
</gene>
<evidence type="ECO:0000313" key="2">
    <source>
        <dbReference type="EMBL" id="KDQ23060.1"/>
    </source>
</evidence>
<evidence type="ECO:0000313" key="3">
    <source>
        <dbReference type="Proteomes" id="UP000027073"/>
    </source>
</evidence>
<sequence>MAPRRNMLEGLSPEILDHITKELPASSQRSLSMVSKSFRKRLEHQVFASVRLRTRGDTLRFISHLTSYPSWHSFVKSLTIEIPAWEISLATSGKLRQGKNMKIEDDPSVLARTLYKGIDYFSVLYNLERLVFIEGTYDDLSIIEIVLQAQFDNLQEFSYASSSSKHPDACDLDTFLCRHPFIKKLELPPALKHHPGGLELLNLTSYTGSHEFFQDVVSTPDLKCAKLVVARKPSGTVLNADCIRSLWFSCSVNLSSLECSLGKTDTSYDILKSIARFLPYLEHLKFKWDNSVMEPFDSKGRIRDFGSLLSLFSELKSFDFEAYLPLQNEAPTIGTAEEIASYCPLLISCGFLSECWTRDNVTQPWTQRHRWK</sequence>
<dbReference type="Proteomes" id="UP000027073">
    <property type="component" value="Unassembled WGS sequence"/>
</dbReference>
<reference evidence="3" key="1">
    <citation type="journal article" date="2014" name="Proc. Natl. Acad. Sci. U.S.A.">
        <title>Extensive sampling of basidiomycete genomes demonstrates inadequacy of the white-rot/brown-rot paradigm for wood decay fungi.</title>
        <authorList>
            <person name="Riley R."/>
            <person name="Salamov A.A."/>
            <person name="Brown D.W."/>
            <person name="Nagy L.G."/>
            <person name="Floudas D."/>
            <person name="Held B.W."/>
            <person name="Levasseur A."/>
            <person name="Lombard V."/>
            <person name="Morin E."/>
            <person name="Otillar R."/>
            <person name="Lindquist E.A."/>
            <person name="Sun H."/>
            <person name="LaButti K.M."/>
            <person name="Schmutz J."/>
            <person name="Jabbour D."/>
            <person name="Luo H."/>
            <person name="Baker S.E."/>
            <person name="Pisabarro A.G."/>
            <person name="Walton J.D."/>
            <person name="Blanchette R.A."/>
            <person name="Henrissat B."/>
            <person name="Martin F."/>
            <person name="Cullen D."/>
            <person name="Hibbett D.S."/>
            <person name="Grigoriev I.V."/>
        </authorList>
    </citation>
    <scope>NUCLEOTIDE SEQUENCE [LARGE SCALE GENOMIC DNA]</scope>
    <source>
        <strain evidence="3">PC15</strain>
    </source>
</reference>